<dbReference type="AlphaFoldDB" id="A0A8S1EBB7"/>
<sequence length="221" mass="24531">MRFLVVLLVIPFTMAAICPMEKHQVCNIGTDLACTCAVSESEESPIPEASCNAFIARDLETGNFPAVSVEFNIDDDAEGLDEWPEAEFREKITSSLRVDDNDLIILRANCKGTDDSLTVQFVILKKDANATNYPYQVDDLIDSESIATRMKAMGHLSQIANLDVDSIESTEELIDIEYDPSNVELALKTFAFGVVFGIFFVMGILKLRKGNNEYNDDLQKA</sequence>
<feature type="signal peptide" evidence="2">
    <location>
        <begin position="1"/>
        <end position="15"/>
    </location>
</feature>
<comment type="caution">
    <text evidence="3">The sequence shown here is derived from an EMBL/GenBank/DDBJ whole genome shotgun (WGS) entry which is preliminary data.</text>
</comment>
<evidence type="ECO:0000256" key="2">
    <source>
        <dbReference type="SAM" id="SignalP"/>
    </source>
</evidence>
<feature type="chain" id="PRO_5035928148" description="DOMON domain-containing protein" evidence="2">
    <location>
        <begin position="16"/>
        <end position="221"/>
    </location>
</feature>
<proteinExistence type="predicted"/>
<evidence type="ECO:0000313" key="3">
    <source>
        <dbReference type="EMBL" id="CAB3399178.1"/>
    </source>
</evidence>
<keyword evidence="1" id="KW-0472">Membrane</keyword>
<keyword evidence="1" id="KW-1133">Transmembrane helix</keyword>
<protein>
    <recommendedName>
        <fullName evidence="5">DOMON domain-containing protein</fullName>
    </recommendedName>
</protein>
<gene>
    <name evidence="3" type="ORF">CBOVIS_LOCUS2344</name>
</gene>
<accession>A0A8S1EBB7</accession>
<evidence type="ECO:0000256" key="1">
    <source>
        <dbReference type="SAM" id="Phobius"/>
    </source>
</evidence>
<dbReference type="OrthoDB" id="5812721at2759"/>
<feature type="transmembrane region" description="Helical" evidence="1">
    <location>
        <begin position="185"/>
        <end position="205"/>
    </location>
</feature>
<reference evidence="3 4" key="1">
    <citation type="submission" date="2020-04" db="EMBL/GenBank/DDBJ databases">
        <authorList>
            <person name="Laetsch R D."/>
            <person name="Stevens L."/>
            <person name="Kumar S."/>
            <person name="Blaxter L. M."/>
        </authorList>
    </citation>
    <scope>NUCLEOTIDE SEQUENCE [LARGE SCALE GENOMIC DNA]</scope>
</reference>
<keyword evidence="1" id="KW-0812">Transmembrane</keyword>
<evidence type="ECO:0008006" key="5">
    <source>
        <dbReference type="Google" id="ProtNLM"/>
    </source>
</evidence>
<keyword evidence="4" id="KW-1185">Reference proteome</keyword>
<organism evidence="3 4">
    <name type="scientific">Caenorhabditis bovis</name>
    <dbReference type="NCBI Taxonomy" id="2654633"/>
    <lineage>
        <taxon>Eukaryota</taxon>
        <taxon>Metazoa</taxon>
        <taxon>Ecdysozoa</taxon>
        <taxon>Nematoda</taxon>
        <taxon>Chromadorea</taxon>
        <taxon>Rhabditida</taxon>
        <taxon>Rhabditina</taxon>
        <taxon>Rhabditomorpha</taxon>
        <taxon>Rhabditoidea</taxon>
        <taxon>Rhabditidae</taxon>
        <taxon>Peloderinae</taxon>
        <taxon>Caenorhabditis</taxon>
    </lineage>
</organism>
<evidence type="ECO:0000313" key="4">
    <source>
        <dbReference type="Proteomes" id="UP000494206"/>
    </source>
</evidence>
<dbReference type="EMBL" id="CADEPM010000002">
    <property type="protein sequence ID" value="CAB3399178.1"/>
    <property type="molecule type" value="Genomic_DNA"/>
</dbReference>
<keyword evidence="2" id="KW-0732">Signal</keyword>
<dbReference type="Proteomes" id="UP000494206">
    <property type="component" value="Unassembled WGS sequence"/>
</dbReference>
<name>A0A8S1EBB7_9PELO</name>